<proteinExistence type="predicted"/>
<comment type="caution">
    <text evidence="3">The sequence shown here is derived from an EMBL/GenBank/DDBJ whole genome shotgun (WGS) entry which is preliminary data.</text>
</comment>
<dbReference type="InterPro" id="IPR038475">
    <property type="entry name" value="RecG_C_sf"/>
</dbReference>
<feature type="domain" description="Schlafen AlbA-2" evidence="2">
    <location>
        <begin position="15"/>
        <end position="144"/>
    </location>
</feature>
<dbReference type="Gene3D" id="3.30.565.60">
    <property type="match status" value="1"/>
</dbReference>
<feature type="region of interest" description="Disordered" evidence="1">
    <location>
        <begin position="522"/>
        <end position="548"/>
    </location>
</feature>
<sequence length="638" mass="71720">MLELNSLTDIAALRESVDIECKLAQGRDGKGGLPNDLWETYSAFANTSGGDIFLGLKENKDLSFDLRGVENAEKVLEDFWNNLNNPQKVSANLLRDAMVKVITIEGMRLIHIHVPQASRQQKPVFVNNNPLTGTFKRLGSGDMKLQRDAVSRLLAEQSEESRDAEILVGYSIEDLDLDSLRVYRNMYSTRAPDHPWNKVDNQEFLKQIAAWRKDRVSGVSGITRAGLLMFGQYQPIQEAFPNYMVDYQERPEAKTEARWIDRIVPDGTWSGNVFDFYQKVIRKLTADLKVPFVLEGDQRQDDTLVHKALREALVNTLIHADYSGRASILIVKRPDMFGFRNPGLMRISIETAVKGSESDCRNRILQNLFRFVGLGENAGSGLPKIFDGWKSQHWRQPLLKEKTVPNDQTLLELHALSLIPEKTIQFLRKSIGSAEFDSLNETERLVLATAHIESTVDHRRLMQVLDIHPKDLSATFSGLIERGYLLQDGAGRGTIYFLASARLNDDIKEIFGDDFFDDPKETLSGTGSSDSSGGLNLNSGGLSDSSGGGVLKRVAEPVASKKKVSREIVVKTILELCQDRACTLEELASLLNRSTNVIRKDYLQPMLKAKLLLYKYPTKPNHPDQAYRTVKEELANDH</sequence>
<evidence type="ECO:0000256" key="1">
    <source>
        <dbReference type="SAM" id="MobiDB-lite"/>
    </source>
</evidence>
<dbReference type="Gene3D" id="3.30.950.30">
    <property type="entry name" value="Schlafen, AAA domain"/>
    <property type="match status" value="1"/>
</dbReference>
<dbReference type="PANTHER" id="PTHR30595">
    <property type="entry name" value="GLPR-RELATED TRANSCRIPTIONAL REPRESSOR"/>
    <property type="match status" value="1"/>
</dbReference>
<keyword evidence="4" id="KW-1185">Reference proteome</keyword>
<name>A0ABS5H592_9BURK</name>
<dbReference type="RefSeq" id="WP_212679518.1">
    <property type="nucleotide sequence ID" value="NZ_JAGSPK010000004.1"/>
</dbReference>
<dbReference type="InterPro" id="IPR038461">
    <property type="entry name" value="Schlafen_AlbA_2_dom_sf"/>
</dbReference>
<evidence type="ECO:0000259" key="2">
    <source>
        <dbReference type="Pfam" id="PF04326"/>
    </source>
</evidence>
<dbReference type="PANTHER" id="PTHR30595:SF6">
    <property type="entry name" value="SCHLAFEN ALBA-2 DOMAIN-CONTAINING PROTEIN"/>
    <property type="match status" value="1"/>
</dbReference>
<dbReference type="InterPro" id="IPR007421">
    <property type="entry name" value="Schlafen_AlbA_2_dom"/>
</dbReference>
<dbReference type="Pfam" id="PF13749">
    <property type="entry name" value="HATPase_c_4"/>
    <property type="match status" value="1"/>
</dbReference>
<reference evidence="3 4" key="1">
    <citation type="submission" date="2021-04" db="EMBL/GenBank/DDBJ databases">
        <title>novel species isolated from subtropical streams in China.</title>
        <authorList>
            <person name="Lu H."/>
        </authorList>
    </citation>
    <scope>NUCLEOTIDE SEQUENCE [LARGE SCALE GENOMIC DNA]</scope>
    <source>
        <strain evidence="3 4">FT147W</strain>
    </source>
</reference>
<evidence type="ECO:0000313" key="4">
    <source>
        <dbReference type="Proteomes" id="UP000682982"/>
    </source>
</evidence>
<organism evidence="3 4">
    <name type="scientific">Undibacterium rivi</name>
    <dbReference type="NCBI Taxonomy" id="2828729"/>
    <lineage>
        <taxon>Bacteria</taxon>
        <taxon>Pseudomonadati</taxon>
        <taxon>Pseudomonadota</taxon>
        <taxon>Betaproteobacteria</taxon>
        <taxon>Burkholderiales</taxon>
        <taxon>Oxalobacteraceae</taxon>
        <taxon>Undibacterium</taxon>
    </lineage>
</organism>
<accession>A0ABS5H592</accession>
<dbReference type="Pfam" id="PF04326">
    <property type="entry name" value="SLFN_AlbA_2"/>
    <property type="match status" value="1"/>
</dbReference>
<evidence type="ECO:0000313" key="3">
    <source>
        <dbReference type="EMBL" id="MBR7793574.1"/>
    </source>
</evidence>
<protein>
    <submittedName>
        <fullName evidence="3">DNA binding domain-containing protein</fullName>
    </submittedName>
</protein>
<dbReference type="EMBL" id="JAGSPK010000004">
    <property type="protein sequence ID" value="MBR7793574.1"/>
    <property type="molecule type" value="Genomic_DNA"/>
</dbReference>
<dbReference type="Proteomes" id="UP000682982">
    <property type="component" value="Unassembled WGS sequence"/>
</dbReference>
<gene>
    <name evidence="3" type="ORF">KDM87_13315</name>
</gene>
<feature type="compositionally biased region" description="Low complexity" evidence="1">
    <location>
        <begin position="522"/>
        <end position="545"/>
    </location>
</feature>